<feature type="chain" id="PRO_5045936314" description="Esterase" evidence="1">
    <location>
        <begin position="34"/>
        <end position="394"/>
    </location>
</feature>
<dbReference type="RefSeq" id="WP_353862602.1">
    <property type="nucleotide sequence ID" value="NZ_CP088295.1"/>
</dbReference>
<gene>
    <name evidence="2" type="ORF">LRS13_15235</name>
</gene>
<evidence type="ECO:0000313" key="2">
    <source>
        <dbReference type="EMBL" id="UUY02066.1"/>
    </source>
</evidence>
<dbReference type="Gene3D" id="3.40.50.1820">
    <property type="entry name" value="alpha/beta hydrolase"/>
    <property type="match status" value="1"/>
</dbReference>
<organism evidence="2 3">
    <name type="scientific">Svornostia abyssi</name>
    <dbReference type="NCBI Taxonomy" id="2898438"/>
    <lineage>
        <taxon>Bacteria</taxon>
        <taxon>Bacillati</taxon>
        <taxon>Actinomycetota</taxon>
        <taxon>Thermoleophilia</taxon>
        <taxon>Solirubrobacterales</taxon>
        <taxon>Baekduiaceae</taxon>
        <taxon>Svornostia</taxon>
    </lineage>
</organism>
<keyword evidence="1" id="KW-0732">Signal</keyword>
<evidence type="ECO:0008006" key="4">
    <source>
        <dbReference type="Google" id="ProtNLM"/>
    </source>
</evidence>
<dbReference type="PANTHER" id="PTHR48098">
    <property type="entry name" value="ENTEROCHELIN ESTERASE-RELATED"/>
    <property type="match status" value="1"/>
</dbReference>
<dbReference type="Proteomes" id="UP001058860">
    <property type="component" value="Chromosome"/>
</dbReference>
<proteinExistence type="predicted"/>
<dbReference type="EMBL" id="CP088295">
    <property type="protein sequence ID" value="UUY02066.1"/>
    <property type="molecule type" value="Genomic_DNA"/>
</dbReference>
<dbReference type="InterPro" id="IPR029058">
    <property type="entry name" value="AB_hydrolase_fold"/>
</dbReference>
<dbReference type="InterPro" id="IPR000801">
    <property type="entry name" value="Esterase-like"/>
</dbReference>
<dbReference type="SUPFAM" id="SSF53474">
    <property type="entry name" value="alpha/beta-Hydrolases"/>
    <property type="match status" value="1"/>
</dbReference>
<feature type="signal peptide" evidence="1">
    <location>
        <begin position="1"/>
        <end position="33"/>
    </location>
</feature>
<dbReference type="InterPro" id="IPR050583">
    <property type="entry name" value="Mycobacterial_A85_antigen"/>
</dbReference>
<evidence type="ECO:0000256" key="1">
    <source>
        <dbReference type="SAM" id="SignalP"/>
    </source>
</evidence>
<sequence>MSTATRRARWFGRACAATLAVTLPLLGGASARADQALLTIDVPSAGNVDVTQPLLSNQVRTLRANVLLPDGYDPDVAYPVLYLLHGISDDYRAWADHTRGDVRRTLEGLPAIVVMPEGGRGFYLNWLARQGRDWERYYFDELIPAIERRFRILPGRQHHTIAGASMGGYGALRLASQLPGYFGTAISMSGFLEVGEADASPITDFMLGGPFTLLLGPRGGGYARGHELRELRENLRDTRVLITVGNGAMDPAARDPLFSALFLGNSERFLERHAVTIRRSLALAGVPVSFRRQSGLHSWWYWRRDLRNAVRTWGVFGDPEASPDRWTYRTVAEQGRAWDLGFRFAATPRSPVVLRREGSVLEGQGVGTVEITTVDGCRFTAELPFSRPVTCPAD</sequence>
<accession>A0ABY5PBT2</accession>
<dbReference type="PANTHER" id="PTHR48098:SF1">
    <property type="entry name" value="DIACYLGLYCEROL ACYLTRANSFERASE_MYCOLYLTRANSFERASE AG85A"/>
    <property type="match status" value="1"/>
</dbReference>
<name>A0ABY5PBT2_9ACTN</name>
<protein>
    <recommendedName>
        <fullName evidence="4">Esterase</fullName>
    </recommendedName>
</protein>
<reference evidence="3" key="1">
    <citation type="submission" date="2021-11" db="EMBL/GenBank/DDBJ databases">
        <title>Cultivation dependent microbiological survey of springs from the worlds oldest radium mine currently devoted to the extraction of radon-saturated water.</title>
        <authorList>
            <person name="Kapinusova G."/>
            <person name="Smrhova T."/>
            <person name="Strejcek M."/>
            <person name="Suman J."/>
            <person name="Jani K."/>
            <person name="Pajer P."/>
            <person name="Uhlik O."/>
        </authorList>
    </citation>
    <scope>NUCLEOTIDE SEQUENCE [LARGE SCALE GENOMIC DNA]</scope>
    <source>
        <strain evidence="3">J379</strain>
    </source>
</reference>
<keyword evidence="3" id="KW-1185">Reference proteome</keyword>
<evidence type="ECO:0000313" key="3">
    <source>
        <dbReference type="Proteomes" id="UP001058860"/>
    </source>
</evidence>
<dbReference type="Pfam" id="PF00756">
    <property type="entry name" value="Esterase"/>
    <property type="match status" value="1"/>
</dbReference>